<feature type="compositionally biased region" description="Basic and acidic residues" evidence="17">
    <location>
        <begin position="2270"/>
        <end position="2281"/>
    </location>
</feature>
<dbReference type="CDD" id="cd00176">
    <property type="entry name" value="SPEC"/>
    <property type="match status" value="4"/>
</dbReference>
<comment type="subcellular location">
    <subcellularLocation>
        <location evidence="1">Cytoplasm</location>
    </subcellularLocation>
</comment>
<dbReference type="FunFam" id="1.20.900.10:FF:000001">
    <property type="entry name" value="Guanine nucleotide exchange factor DBS"/>
    <property type="match status" value="1"/>
</dbReference>
<dbReference type="InterPro" id="IPR036028">
    <property type="entry name" value="SH3-like_dom_sf"/>
</dbReference>
<dbReference type="PROSITE" id="PS50003">
    <property type="entry name" value="PH_DOMAIN"/>
    <property type="match status" value="2"/>
</dbReference>
<dbReference type="CDD" id="cd00063">
    <property type="entry name" value="FN3"/>
    <property type="match status" value="1"/>
</dbReference>
<evidence type="ECO:0000256" key="12">
    <source>
        <dbReference type="ARBA" id="ARBA00023319"/>
    </source>
</evidence>
<dbReference type="InterPro" id="IPR008271">
    <property type="entry name" value="Ser/Thr_kinase_AS"/>
</dbReference>
<dbReference type="SUPFAM" id="SSF50729">
    <property type="entry name" value="PH domain-like"/>
    <property type="match status" value="2"/>
</dbReference>
<dbReference type="InterPro" id="IPR013098">
    <property type="entry name" value="Ig_I-set"/>
</dbReference>
<dbReference type="GO" id="GO:0005737">
    <property type="term" value="C:cytoplasm"/>
    <property type="evidence" value="ECO:0007669"/>
    <property type="project" value="UniProtKB-SubCell"/>
</dbReference>
<dbReference type="FunFam" id="1.20.900.10:FF:000008">
    <property type="entry name" value="rho guanine nucleotide exchange factor 25"/>
    <property type="match status" value="1"/>
</dbReference>
<dbReference type="SMART" id="SM00408">
    <property type="entry name" value="IGc2"/>
    <property type="match status" value="1"/>
</dbReference>
<keyword evidence="8" id="KW-0344">Guanine-nucleotide releasing factor</keyword>
<evidence type="ECO:0000256" key="2">
    <source>
        <dbReference type="ARBA" id="ARBA00006692"/>
    </source>
</evidence>
<dbReference type="Gene3D" id="2.60.40.10">
    <property type="entry name" value="Immunoglobulins"/>
    <property type="match status" value="2"/>
</dbReference>
<dbReference type="InterPro" id="IPR017441">
    <property type="entry name" value="Protein_kinase_ATP_BS"/>
</dbReference>
<evidence type="ECO:0000259" key="19">
    <source>
        <dbReference type="PROSITE" id="PS50003"/>
    </source>
</evidence>
<keyword evidence="6" id="KW-0418">Kinase</keyword>
<evidence type="ECO:0000256" key="7">
    <source>
        <dbReference type="ARBA" id="ARBA00022553"/>
    </source>
</evidence>
<evidence type="ECO:0000256" key="14">
    <source>
        <dbReference type="ARBA" id="ARBA00048679"/>
    </source>
</evidence>
<evidence type="ECO:0000256" key="16">
    <source>
        <dbReference type="PROSITE-ProRule" id="PRU10141"/>
    </source>
</evidence>
<dbReference type="GO" id="GO:0007411">
    <property type="term" value="P:axon guidance"/>
    <property type="evidence" value="ECO:0007669"/>
    <property type="project" value="TreeGrafter"/>
</dbReference>
<keyword evidence="9" id="KW-0677">Repeat</keyword>
<dbReference type="InterPro" id="IPR003599">
    <property type="entry name" value="Ig_sub"/>
</dbReference>
<dbReference type="InterPro" id="IPR058918">
    <property type="entry name" value="KALRN/TRIO-like_spectrin"/>
</dbReference>
<dbReference type="PANTHER" id="PTHR22826">
    <property type="entry name" value="RHO GUANINE EXCHANGE FACTOR-RELATED"/>
    <property type="match status" value="1"/>
</dbReference>
<dbReference type="SMART" id="SM00060">
    <property type="entry name" value="FN3"/>
    <property type="match status" value="1"/>
</dbReference>
<feature type="domain" description="DH" evidence="20">
    <location>
        <begin position="1248"/>
        <end position="1423"/>
    </location>
</feature>
<evidence type="ECO:0000259" key="18">
    <source>
        <dbReference type="PROSITE" id="PS50002"/>
    </source>
</evidence>
<dbReference type="Pfam" id="PF00621">
    <property type="entry name" value="RhoGEF"/>
    <property type="match status" value="2"/>
</dbReference>
<dbReference type="InterPro" id="IPR047053">
    <property type="entry name" value="Kalirin_TRIO_SH3_2"/>
</dbReference>
<dbReference type="FunFam" id="1.20.58.60:FF:000023">
    <property type="entry name" value="Kalirin RhoGEF kinase b"/>
    <property type="match status" value="1"/>
</dbReference>
<dbReference type="InterPro" id="IPR001849">
    <property type="entry name" value="PH_domain"/>
</dbReference>
<dbReference type="InterPro" id="IPR036865">
    <property type="entry name" value="CRAL-TRIO_dom_sf"/>
</dbReference>
<dbReference type="InterPro" id="IPR055251">
    <property type="entry name" value="SOS1_NGEF_PH"/>
</dbReference>
<dbReference type="PROSITE" id="PS50002">
    <property type="entry name" value="SH3"/>
    <property type="match status" value="2"/>
</dbReference>
<feature type="compositionally biased region" description="Polar residues" evidence="17">
    <location>
        <begin position="1819"/>
        <end position="1837"/>
    </location>
</feature>
<feature type="domain" description="SH3" evidence="18">
    <location>
        <begin position="1622"/>
        <end position="1690"/>
    </location>
</feature>
<gene>
    <name evidence="24" type="ORF">SNE40_022615</name>
</gene>
<feature type="compositionally biased region" description="Low complexity" evidence="17">
    <location>
        <begin position="1598"/>
        <end position="1615"/>
    </location>
</feature>
<dbReference type="Gene3D" id="2.30.29.30">
    <property type="entry name" value="Pleckstrin-homology domain (PH domain)/Phosphotyrosine-binding domain (PTB)"/>
    <property type="match status" value="2"/>
</dbReference>
<keyword evidence="6" id="KW-0808">Transferase</keyword>
<dbReference type="PROSITE" id="PS00107">
    <property type="entry name" value="PROTEIN_KINASE_ATP"/>
    <property type="match status" value="1"/>
</dbReference>
<dbReference type="SUPFAM" id="SSF50044">
    <property type="entry name" value="SH3-domain"/>
    <property type="match status" value="2"/>
</dbReference>
<dbReference type="SUPFAM" id="SSF56112">
    <property type="entry name" value="Protein kinase-like (PK-like)"/>
    <property type="match status" value="1"/>
</dbReference>
<dbReference type="GO" id="GO:0019898">
    <property type="term" value="C:extrinsic component of membrane"/>
    <property type="evidence" value="ECO:0007669"/>
    <property type="project" value="TreeGrafter"/>
</dbReference>
<dbReference type="PROSITE" id="PS50010">
    <property type="entry name" value="DH_2"/>
    <property type="match status" value="2"/>
</dbReference>
<evidence type="ECO:0000256" key="13">
    <source>
        <dbReference type="ARBA" id="ARBA00047899"/>
    </source>
</evidence>
<feature type="compositionally biased region" description="Polar residues" evidence="17">
    <location>
        <begin position="2297"/>
        <end position="2316"/>
    </location>
</feature>
<dbReference type="InterPro" id="IPR011993">
    <property type="entry name" value="PH-like_dom_sf"/>
</dbReference>
<feature type="region of interest" description="Disordered" evidence="17">
    <location>
        <begin position="2231"/>
        <end position="2347"/>
    </location>
</feature>
<feature type="domain" description="Ig-like" evidence="22">
    <location>
        <begin position="2542"/>
        <end position="2633"/>
    </location>
</feature>
<dbReference type="PROSITE" id="PS00108">
    <property type="entry name" value="PROTEIN_KINASE_ST"/>
    <property type="match status" value="1"/>
</dbReference>
<feature type="binding site" evidence="16">
    <location>
        <position position="2785"/>
    </location>
    <ligand>
        <name>ATP</name>
        <dbReference type="ChEBI" id="CHEBI:30616"/>
    </ligand>
</feature>
<evidence type="ECO:0000256" key="8">
    <source>
        <dbReference type="ARBA" id="ARBA00022658"/>
    </source>
</evidence>
<dbReference type="Pfam" id="PF23323">
    <property type="entry name" value="Spectrin_6"/>
    <property type="match status" value="1"/>
</dbReference>
<evidence type="ECO:0000256" key="11">
    <source>
        <dbReference type="ARBA" id="ARBA00022840"/>
    </source>
</evidence>
<dbReference type="PROSITE" id="PS50011">
    <property type="entry name" value="PROTEIN_KINASE_DOM"/>
    <property type="match status" value="1"/>
</dbReference>
<comment type="catalytic activity">
    <reaction evidence="13">
        <text>L-threonyl-[protein] + ATP = O-phospho-L-threonyl-[protein] + ADP + H(+)</text>
        <dbReference type="Rhea" id="RHEA:46608"/>
        <dbReference type="Rhea" id="RHEA-COMP:11060"/>
        <dbReference type="Rhea" id="RHEA-COMP:11605"/>
        <dbReference type="ChEBI" id="CHEBI:15378"/>
        <dbReference type="ChEBI" id="CHEBI:30013"/>
        <dbReference type="ChEBI" id="CHEBI:30616"/>
        <dbReference type="ChEBI" id="CHEBI:61977"/>
        <dbReference type="ChEBI" id="CHEBI:456216"/>
        <dbReference type="EC" id="2.7.11.1"/>
    </reaction>
</comment>
<feature type="region of interest" description="Disordered" evidence="17">
    <location>
        <begin position="1855"/>
        <end position="1896"/>
    </location>
</feature>
<feature type="compositionally biased region" description="Low complexity" evidence="17">
    <location>
        <begin position="2326"/>
        <end position="2342"/>
    </location>
</feature>
<feature type="region of interest" description="Disordered" evidence="17">
    <location>
        <begin position="1561"/>
        <end position="1625"/>
    </location>
</feature>
<dbReference type="Gene3D" id="2.30.30.40">
    <property type="entry name" value="SH3 Domains"/>
    <property type="match status" value="2"/>
</dbReference>
<dbReference type="SUPFAM" id="SSF46966">
    <property type="entry name" value="Spectrin repeat"/>
    <property type="match status" value="6"/>
</dbReference>
<feature type="domain" description="Protein kinase" evidence="21">
    <location>
        <begin position="2756"/>
        <end position="3010"/>
    </location>
</feature>
<dbReference type="Pfam" id="PF23587">
    <property type="entry name" value="SH3_KALRN"/>
    <property type="match status" value="1"/>
</dbReference>
<keyword evidence="12" id="KW-0393">Immunoglobulin domain</keyword>
<dbReference type="SMART" id="SM00233">
    <property type="entry name" value="PH"/>
    <property type="match status" value="2"/>
</dbReference>
<feature type="region of interest" description="Disordered" evidence="17">
    <location>
        <begin position="1818"/>
        <end position="1837"/>
    </location>
</feature>
<dbReference type="PANTHER" id="PTHR22826:SF106">
    <property type="entry name" value="TRIO, ISOFORM A"/>
    <property type="match status" value="1"/>
</dbReference>
<evidence type="ECO:0000259" key="23">
    <source>
        <dbReference type="PROSITE" id="PS50853"/>
    </source>
</evidence>
<dbReference type="SMART" id="SM00326">
    <property type="entry name" value="SH3"/>
    <property type="match status" value="2"/>
</dbReference>
<dbReference type="PROSITE" id="PS50835">
    <property type="entry name" value="IG_LIKE"/>
    <property type="match status" value="1"/>
</dbReference>
<dbReference type="SMART" id="SM00220">
    <property type="entry name" value="S_TKc"/>
    <property type="match status" value="1"/>
</dbReference>
<dbReference type="InterPro" id="IPR003598">
    <property type="entry name" value="Ig_sub2"/>
</dbReference>
<dbReference type="InterPro" id="IPR047054">
    <property type="entry name" value="Kalirin_TRIO_PH_1"/>
</dbReference>
<dbReference type="InterPro" id="IPR000219">
    <property type="entry name" value="DH_dom"/>
</dbReference>
<dbReference type="InterPro" id="IPR000719">
    <property type="entry name" value="Prot_kinase_dom"/>
</dbReference>
<dbReference type="SMART" id="SM00150">
    <property type="entry name" value="SPEC"/>
    <property type="match status" value="7"/>
</dbReference>
<dbReference type="SUPFAM" id="SSF52087">
    <property type="entry name" value="CRAL/TRIO domain"/>
    <property type="match status" value="1"/>
</dbReference>
<feature type="domain" description="Fibronectin type-III" evidence="23">
    <location>
        <begin position="2640"/>
        <end position="2734"/>
    </location>
</feature>
<evidence type="ECO:0000313" key="25">
    <source>
        <dbReference type="Proteomes" id="UP001347796"/>
    </source>
</evidence>
<dbReference type="CDD" id="cd13240">
    <property type="entry name" value="PH1_Kalirin_Trio_like"/>
    <property type="match status" value="1"/>
</dbReference>
<evidence type="ECO:0000256" key="17">
    <source>
        <dbReference type="SAM" id="MobiDB-lite"/>
    </source>
</evidence>
<feature type="region of interest" description="Disordered" evidence="17">
    <location>
        <begin position="1"/>
        <end position="26"/>
    </location>
</feature>
<dbReference type="CDD" id="cd13241">
    <property type="entry name" value="PH2_Kalirin_Trio_p63RhoGEF"/>
    <property type="match status" value="1"/>
</dbReference>
<dbReference type="InterPro" id="IPR036179">
    <property type="entry name" value="Ig-like_dom_sf"/>
</dbReference>
<evidence type="ECO:0000256" key="15">
    <source>
        <dbReference type="PROSITE-ProRule" id="PRU00192"/>
    </source>
</evidence>
<dbReference type="Gene3D" id="3.40.525.10">
    <property type="entry name" value="CRAL-TRIO lipid binding domain"/>
    <property type="match status" value="1"/>
</dbReference>
<proteinExistence type="inferred from homology"/>
<evidence type="ECO:0000256" key="4">
    <source>
        <dbReference type="ARBA" id="ARBA00022443"/>
    </source>
</evidence>
<dbReference type="Proteomes" id="UP001347796">
    <property type="component" value="Unassembled WGS sequence"/>
</dbReference>
<dbReference type="SUPFAM" id="SSF48726">
    <property type="entry name" value="Immunoglobulin"/>
    <property type="match status" value="1"/>
</dbReference>
<dbReference type="GO" id="GO:0005524">
    <property type="term" value="F:ATP binding"/>
    <property type="evidence" value="ECO:0007669"/>
    <property type="project" value="UniProtKB-UniRule"/>
</dbReference>
<keyword evidence="5" id="KW-0963">Cytoplasm</keyword>
<evidence type="ECO:0000259" key="22">
    <source>
        <dbReference type="PROSITE" id="PS50835"/>
    </source>
</evidence>
<keyword evidence="11 16" id="KW-0067">ATP-binding</keyword>
<reference evidence="24 25" key="1">
    <citation type="submission" date="2024-01" db="EMBL/GenBank/DDBJ databases">
        <title>The genome of the rayed Mediterranean limpet Patella caerulea (Linnaeus, 1758).</title>
        <authorList>
            <person name="Anh-Thu Weber A."/>
            <person name="Halstead-Nussloch G."/>
        </authorList>
    </citation>
    <scope>NUCLEOTIDE SEQUENCE [LARGE SCALE GENOMIC DNA]</scope>
    <source>
        <strain evidence="24">AATW-2023a</strain>
        <tissue evidence="24">Whole specimen</tissue>
    </source>
</reference>
<dbReference type="Pfam" id="PF00435">
    <property type="entry name" value="Spectrin"/>
    <property type="match status" value="5"/>
</dbReference>
<dbReference type="EMBL" id="JAZGQO010000021">
    <property type="protein sequence ID" value="KAK6165752.1"/>
    <property type="molecule type" value="Genomic_DNA"/>
</dbReference>
<dbReference type="FunFam" id="2.60.40.10:FF:000107">
    <property type="entry name" value="Myosin, light chain kinase a"/>
    <property type="match status" value="1"/>
</dbReference>
<dbReference type="GO" id="GO:0005085">
    <property type="term" value="F:guanyl-nucleotide exchange factor activity"/>
    <property type="evidence" value="ECO:0007669"/>
    <property type="project" value="UniProtKB-KW"/>
</dbReference>
<dbReference type="PROSITE" id="PS00741">
    <property type="entry name" value="DH_1"/>
    <property type="match status" value="1"/>
</dbReference>
<dbReference type="Pfam" id="PF07679">
    <property type="entry name" value="I-set"/>
    <property type="match status" value="1"/>
</dbReference>
<dbReference type="Pfam" id="PF00069">
    <property type="entry name" value="Pkinase"/>
    <property type="match status" value="1"/>
</dbReference>
<dbReference type="CDD" id="cd00170">
    <property type="entry name" value="SEC14"/>
    <property type="match status" value="1"/>
</dbReference>
<dbReference type="InterPro" id="IPR003961">
    <property type="entry name" value="FN3_dom"/>
</dbReference>
<accession>A0AAN8IVZ8</accession>
<evidence type="ECO:0000313" key="24">
    <source>
        <dbReference type="EMBL" id="KAK6165752.1"/>
    </source>
</evidence>
<keyword evidence="10 16" id="KW-0547">Nucleotide-binding</keyword>
<evidence type="ECO:0000256" key="5">
    <source>
        <dbReference type="ARBA" id="ARBA00022490"/>
    </source>
</evidence>
<dbReference type="Gene3D" id="1.10.510.10">
    <property type="entry name" value="Transferase(Phosphotransferase) domain 1"/>
    <property type="match status" value="1"/>
</dbReference>
<comment type="catalytic activity">
    <reaction evidence="14">
        <text>L-seryl-[protein] + ATP = O-phospho-L-seryl-[protein] + ADP + H(+)</text>
        <dbReference type="Rhea" id="RHEA:17989"/>
        <dbReference type="Rhea" id="RHEA-COMP:9863"/>
        <dbReference type="Rhea" id="RHEA-COMP:11604"/>
        <dbReference type="ChEBI" id="CHEBI:15378"/>
        <dbReference type="ChEBI" id="CHEBI:29999"/>
        <dbReference type="ChEBI" id="CHEBI:30616"/>
        <dbReference type="ChEBI" id="CHEBI:83421"/>
        <dbReference type="ChEBI" id="CHEBI:456216"/>
        <dbReference type="EC" id="2.7.11.1"/>
    </reaction>
</comment>
<dbReference type="InterPro" id="IPR011009">
    <property type="entry name" value="Kinase-like_dom_sf"/>
</dbReference>
<evidence type="ECO:0000256" key="9">
    <source>
        <dbReference type="ARBA" id="ARBA00022737"/>
    </source>
</evidence>
<feature type="region of interest" description="Disordered" evidence="17">
    <location>
        <begin position="1765"/>
        <end position="1812"/>
    </location>
</feature>
<name>A0AAN8IVZ8_PATCE</name>
<dbReference type="SUPFAM" id="SSF49265">
    <property type="entry name" value="Fibronectin type III"/>
    <property type="match status" value="1"/>
</dbReference>
<keyword evidence="7" id="KW-0597">Phosphoprotein</keyword>
<dbReference type="SUPFAM" id="SSF48065">
    <property type="entry name" value="DBL homology domain (DH-domain)"/>
    <property type="match status" value="2"/>
</dbReference>
<dbReference type="InterPro" id="IPR002017">
    <property type="entry name" value="Spectrin_repeat"/>
</dbReference>
<evidence type="ECO:0000256" key="1">
    <source>
        <dbReference type="ARBA" id="ARBA00004496"/>
    </source>
</evidence>
<comment type="similarity">
    <text evidence="2">Belongs to the protein kinase superfamily. CAMK Ser/Thr protein kinase family.</text>
</comment>
<evidence type="ECO:0000256" key="10">
    <source>
        <dbReference type="ARBA" id="ARBA00022741"/>
    </source>
</evidence>
<dbReference type="Pfam" id="PF13716">
    <property type="entry name" value="CRAL_TRIO_2"/>
    <property type="match status" value="1"/>
</dbReference>
<keyword evidence="25" id="KW-1185">Reference proteome</keyword>
<dbReference type="InterPro" id="IPR035899">
    <property type="entry name" value="DBL_dom_sf"/>
</dbReference>
<dbReference type="InterPro" id="IPR001251">
    <property type="entry name" value="CRAL-TRIO_dom"/>
</dbReference>
<evidence type="ECO:0000256" key="6">
    <source>
        <dbReference type="ARBA" id="ARBA00022527"/>
    </source>
</evidence>
<dbReference type="CDD" id="cd00160">
    <property type="entry name" value="RhoGEF"/>
    <property type="match status" value="2"/>
</dbReference>
<feature type="compositionally biased region" description="Basic and acidic residues" evidence="17">
    <location>
        <begin position="1217"/>
        <end position="1244"/>
    </location>
</feature>
<comment type="caution">
    <text evidence="24">The sequence shown here is derived from an EMBL/GenBank/DDBJ whole genome shotgun (WGS) entry which is preliminary data.</text>
</comment>
<evidence type="ECO:0000259" key="21">
    <source>
        <dbReference type="PROSITE" id="PS50011"/>
    </source>
</evidence>
<dbReference type="Gene3D" id="1.20.900.10">
    <property type="entry name" value="Dbl homology (DH) domain"/>
    <property type="match status" value="2"/>
</dbReference>
<dbReference type="SMART" id="SM00325">
    <property type="entry name" value="RhoGEF"/>
    <property type="match status" value="2"/>
</dbReference>
<dbReference type="GO" id="GO:0035556">
    <property type="term" value="P:intracellular signal transduction"/>
    <property type="evidence" value="ECO:0007669"/>
    <property type="project" value="InterPro"/>
</dbReference>
<feature type="domain" description="DH" evidence="20">
    <location>
        <begin position="1903"/>
        <end position="2079"/>
    </location>
</feature>
<dbReference type="InterPro" id="IPR013783">
    <property type="entry name" value="Ig-like_fold"/>
</dbReference>
<dbReference type="InterPro" id="IPR001331">
    <property type="entry name" value="GDS_CDC24_CS"/>
</dbReference>
<protein>
    <recommendedName>
        <fullName evidence="3">non-specific serine/threonine protein kinase</fullName>
        <ecNumber evidence="3">2.7.11.1</ecNumber>
    </recommendedName>
</protein>
<dbReference type="InterPro" id="IPR001452">
    <property type="entry name" value="SH3_domain"/>
</dbReference>
<dbReference type="SMART" id="SM00516">
    <property type="entry name" value="SEC14"/>
    <property type="match status" value="1"/>
</dbReference>
<feature type="domain" description="PH" evidence="19">
    <location>
        <begin position="1435"/>
        <end position="1547"/>
    </location>
</feature>
<evidence type="ECO:0000256" key="3">
    <source>
        <dbReference type="ARBA" id="ARBA00012513"/>
    </source>
</evidence>
<feature type="domain" description="SH3" evidence="18">
    <location>
        <begin position="2418"/>
        <end position="2483"/>
    </location>
</feature>
<dbReference type="SMART" id="SM00409">
    <property type="entry name" value="IG"/>
    <property type="match status" value="1"/>
</dbReference>
<feature type="region of interest" description="Disordered" evidence="17">
    <location>
        <begin position="1202"/>
        <end position="1244"/>
    </location>
</feature>
<dbReference type="Gene3D" id="3.30.200.20">
    <property type="entry name" value="Phosphorylase Kinase, domain 1"/>
    <property type="match status" value="1"/>
</dbReference>
<organism evidence="24 25">
    <name type="scientific">Patella caerulea</name>
    <name type="common">Rayed Mediterranean limpet</name>
    <dbReference type="NCBI Taxonomy" id="87958"/>
    <lineage>
        <taxon>Eukaryota</taxon>
        <taxon>Metazoa</taxon>
        <taxon>Spiralia</taxon>
        <taxon>Lophotrochozoa</taxon>
        <taxon>Mollusca</taxon>
        <taxon>Gastropoda</taxon>
        <taxon>Patellogastropoda</taxon>
        <taxon>Patelloidea</taxon>
        <taxon>Patellidae</taxon>
        <taxon>Patella</taxon>
    </lineage>
</organism>
<feature type="domain" description="PH" evidence="19">
    <location>
        <begin position="2091"/>
        <end position="2206"/>
    </location>
</feature>
<keyword evidence="6" id="KW-0723">Serine/threonine-protein kinase</keyword>
<dbReference type="GO" id="GO:0004674">
    <property type="term" value="F:protein serine/threonine kinase activity"/>
    <property type="evidence" value="ECO:0007669"/>
    <property type="project" value="UniProtKB-KW"/>
</dbReference>
<keyword evidence="4 15" id="KW-0728">SH3 domain</keyword>
<dbReference type="InterPro" id="IPR007110">
    <property type="entry name" value="Ig-like_dom"/>
</dbReference>
<dbReference type="EC" id="2.7.11.1" evidence="3"/>
<dbReference type="InterPro" id="IPR036116">
    <property type="entry name" value="FN3_sf"/>
</dbReference>
<dbReference type="Pfam" id="PF22697">
    <property type="entry name" value="SOS1_NGEF_PH"/>
    <property type="match status" value="2"/>
</dbReference>
<dbReference type="InterPro" id="IPR018159">
    <property type="entry name" value="Spectrin/alpha-actinin"/>
</dbReference>
<dbReference type="PROSITE" id="PS50853">
    <property type="entry name" value="FN3"/>
    <property type="match status" value="1"/>
</dbReference>
<dbReference type="Pfam" id="PF00041">
    <property type="entry name" value="fn3"/>
    <property type="match status" value="1"/>
</dbReference>
<dbReference type="Gene3D" id="1.20.58.60">
    <property type="match status" value="5"/>
</dbReference>
<evidence type="ECO:0000259" key="20">
    <source>
        <dbReference type="PROSITE" id="PS50010"/>
    </source>
</evidence>
<sequence>MSASEPNGETGTDKDVENYYRPGGRRNDGLKAADIVPVLRERIAYLSGGRDKKGGPIMTFPNHTHPERLKYEDLRRLMTYLASVPSDEVRDRGFTIILDMRGSTWQIVKPILKALQECFPGNINIAYIIKPEKFWEKQRTSLGSAKYNFETSMISVDSLNKAVDPGHLTREFDGTLDYDHEQWIQLRLMLEDFIWQALDLLDKLDELGEILTNPELPDDLNGAQLVLEEHNRLKKRVTLAPVEILGSEGQNILTRINGEEDGQSGRVYTISGNTDFQSAVPQISQLLENLHSTKQHLNQLWTVKKMRLEQCLQLRIFEQDVEKMFEWIMHNRDLFLVNYTEIGTSHQFAVELDTEHSQFATSAVNVYVNITRILGMAQRLCDSGHYASNTIRMQASKLEREWKSLAAALDDRSTVLKMSVMFHKKAEQYLAQFLMWQNMCESLKIPSVIDELEEALQQHQNLIETISQAYAEVCSDGKALLDTLQTPVSCGSSNSLTAKADYSEAAGHVLDVVHEVLAHQRHLEQVWHAKKVKLHQRLGLRLFQQDVKQVIDWLDNHGDVFLRKNTSIGKTLQRAKALQKSHEHFESVARNTITNAEKLLAAADELAQTGECDPKEIYGEAHELEERMHNFLTQLEHRKAIIDMTVAFYTHVHELTSWLEELQQELQSSEIADSVEGAEQLLAQFNQQRETTIEAAMHTVGEGESLLQQLQTVNVDQEKSNTNQDSSHIEGVLNQLNESRNQLEDLWAARKMKLDLCLQLRVFERDALEVSSQLELWSEELQHQELVTDGSKAEQLLQMHNESVLHMQNCTYEVIQRGQELCQLMSDSQYDASSRIQILLEYLQEREVDLETFSEQKRRRLEQCVQLRNFEIEARQVICWVRNGESMLTASFICPNTLVEAETLKKEHEHFMIAIEKTHISVVQVTQKAEAMIQGQHYNSDLVRAIAENVTLAWQQLMYHAEERHKLVMASMNWYKTAEQVWSVLESLDRDYKRDEDWCSSDKSNTSDKSSFLIQLINKHNEQKEAFLKACTLARRTAETFLKYVNRNLHFLGMQMKFRSPEGHVKATLDQLLHQENIVIECWTMKKRKLDQCHQFLLFEQSAKQALEWIHDYGEAYLATHTSVGTSQQETEVLLKEHYDFRNRAKETKENVKLLLQLADGFVAKGNIHAKNIMTWCAAVDKRHKDFLSRMEKYRSLLETKLGVQKKEPEPAEVEEPTPHRRSDSSIEEKLHHRPKELTEEKRKSARRREFIMAELLQTERTYVKDVENCIKCFMNECCDSSNNVPHGIKGKHKVIFGNIEEIYHFHNKIFLKELEKYETIPEDVGHCFVTWAEKFSIYVTYCKNKPESNSLLVESAGSFFEEMQKKHKLNEPLASFLIKPVQRITKYQLLLKDLLTCCEEHTGEIKDGLEVMLNVPKKANDAMHLSMLVGMEDSLEALGEVILQDNFTVWDPKQLIKKGRDRHIFLFDVCLVFGKEVKDSTGKSKYVFKFKLMISEINVTEHIEGDETKFALWTGRAPISDYRIILKASSLETKQQWVKKMRELIQERMMYMHEALKDKQPTMFKPPPKMFNPSRISRDLESDTNSLEELSLERRGSLTSMTSTATTGTTDSSSSGGGQKGNNDVTVVVDDFSACSNSELSVSRGQQVEVIDATPGQLDWCLVRVTDNDGSGEPGQGLVPIAILKPIPILKGTGCRTSMDLDESMEGMPGASSPVTKRRSSFRKWLTNPVRKLSHGKIEKQAPPYLEPARLTRVEKKTIINPLSAVKDQSEGSQNAEQMVGQPVVSPKGTLQVTNEEPEPAQDIEMPPPMEIQDHSFKANQDSSQDEATSLKTQIDNATSSLDLATEIEKIVKQRMDPPSETGSKFDPSLGLGASLADDKDEEDDKSDGKDSEDDKAKYLKKREFVIQELIDTERDYVKDLGLVVEGYMGYMKENGMPDDLVGKDKIVFGNTHQIYDWHKETFMAEIEKTSEEPEKIGSLFVRYERRLYMYVKYCENKPKSEYVVAEYIDTYFEEIRQKLGHRLTLSDLLIKPVQRIMKYQLLLKDILKYTERAGLDVTDLKKAQRVMRVVPKAANDMMQVGRLQGFDGKITAQGKLLLQDTLLVAEVTPTSQQKFKERRVFLFEQIIIFSEMTEKRKGDFSNANYVFKNSVKVNKMSMTNSVDNDPLRFMLIDRTPGSDLKFLIQAISEENKETWVKEIRSILDMQGDFLRALQSPIAYQKELTKELSAPEFGSLPRDSQLRKTQSHPQTKGGAPGPSPLAAQAKSKRSQDTKIQERCKSVPNPLPETVDEQAEDQTSCPNSPTDTSKDLNNVKQLKAGCQKATPPSSTSSDGLTSCSDSPKPRKTIFEGFRNTLRKSKNDVTGTKSPEVAYANTMPDLLQGNDVGLLSGATSISRSQTSDDSSQHDVASVQHLDGCITQGRIICDYLAVKEDEISVNRGEIVQILGTNQYNMFLVHRPANNHCPAAEGWIPGQVLGPKEGDGSLKKLSWQMFKLKKPSFKGEKGHSDGMNSLERRTKSLGREGKSKVKMVGPDVSYEMPPVIHHPLTSVTVQSGDTAMLSCKICGRPRPNIAWRFQDVTPIAIGPRTSLMYNEDGVATLQLSQVTVADSGEYSCFASSEIGSVVTRATLVVLDRPGEPGKPVIRNQVGTAVHLEWCPPLAAQCGQIQGYTVEFREVGNHAWQLAIPYVPNTSQVIGNLEPGVMYEFRVSANNAVGISEPSPTSDSVTIPTEHELCEREESTGAIWKATFENDFMDVGEIGRGRFSVVRKCIQKCSGQEMAAKCITRELMSKQATETEFNTLQSLQHPALIQVFDLYEAKHNLIIIMQNLPHGRLLEYICSKPHFDEIQAAEYIRQLLEVLHYLHNCRIAHLDVKPENLLIEVGAMSTCVKLIDFGDARHIYNSYYIHPMVGNPEFMAPEIVSSTPVGLLTDIWSAGIILYVLLSGVSPFLDESQEETCSNIVRNDYCFPDEYFAGISSDAKDLMRLILVDELSKRPTAQTCLESAWIRKALVPRSSPLRPKPILTSRLVDFMERRKHQTESLKH</sequence>
<dbReference type="InterPro" id="IPR051336">
    <property type="entry name" value="RhoGEF_Guanine_NuclExch_SF"/>
</dbReference>
<feature type="compositionally biased region" description="Polar residues" evidence="17">
    <location>
        <begin position="1"/>
        <end position="10"/>
    </location>
</feature>